<evidence type="ECO:0000313" key="1">
    <source>
        <dbReference type="EMBL" id="KAL3396707.1"/>
    </source>
</evidence>
<keyword evidence="2" id="KW-1185">Reference proteome</keyword>
<dbReference type="Proteomes" id="UP001627154">
    <property type="component" value="Unassembled WGS sequence"/>
</dbReference>
<protein>
    <submittedName>
        <fullName evidence="1">Uncharacterized protein</fullName>
    </submittedName>
</protein>
<evidence type="ECO:0000313" key="2">
    <source>
        <dbReference type="Proteomes" id="UP001627154"/>
    </source>
</evidence>
<name>A0ABD2WUQ6_9HYME</name>
<dbReference type="AlphaFoldDB" id="A0ABD2WUQ6"/>
<dbReference type="EMBL" id="JBJJXI010000069">
    <property type="protein sequence ID" value="KAL3396707.1"/>
    <property type="molecule type" value="Genomic_DNA"/>
</dbReference>
<reference evidence="1 2" key="1">
    <citation type="journal article" date="2024" name="bioRxiv">
        <title>A reference genome for Trichogramma kaykai: A tiny desert-dwelling parasitoid wasp with competing sex-ratio distorters.</title>
        <authorList>
            <person name="Culotta J."/>
            <person name="Lindsey A.R."/>
        </authorList>
    </citation>
    <scope>NUCLEOTIDE SEQUENCE [LARGE SCALE GENOMIC DNA]</scope>
    <source>
        <strain evidence="1 2">KSX58</strain>
    </source>
</reference>
<proteinExistence type="predicted"/>
<sequence>MNQLQRSMATEEDEAFLRTLKNYTEDLMLHDPSRTGIKDETVFHRIPGFCALDNYSIDIMHVILEGICVSDLVELLKLYTSLKYFSVDDLNRRMSNHIWKHNKPPLIDQKDLNNGKIRMSAAETLEFTKNFGILVGDLVPENDSAWRVYINLRQILDIVLAPTIQKDCSHLLKTLAQENHVLAREVLKRNLKPKDHLALHLPRVMDESGPLIHIWSMRCEAKHQESKMAANSSNSKLNVCETIAIKHQLKLARILYEKKVFVECVKGPFTPLHF</sequence>
<comment type="caution">
    <text evidence="1">The sequence shown here is derived from an EMBL/GenBank/DDBJ whole genome shotgun (WGS) entry which is preliminary data.</text>
</comment>
<accession>A0ABD2WUQ6</accession>
<gene>
    <name evidence="1" type="ORF">TKK_009309</name>
</gene>
<organism evidence="1 2">
    <name type="scientific">Trichogramma kaykai</name>
    <dbReference type="NCBI Taxonomy" id="54128"/>
    <lineage>
        <taxon>Eukaryota</taxon>
        <taxon>Metazoa</taxon>
        <taxon>Ecdysozoa</taxon>
        <taxon>Arthropoda</taxon>
        <taxon>Hexapoda</taxon>
        <taxon>Insecta</taxon>
        <taxon>Pterygota</taxon>
        <taxon>Neoptera</taxon>
        <taxon>Endopterygota</taxon>
        <taxon>Hymenoptera</taxon>
        <taxon>Apocrita</taxon>
        <taxon>Proctotrupomorpha</taxon>
        <taxon>Chalcidoidea</taxon>
        <taxon>Trichogrammatidae</taxon>
        <taxon>Trichogramma</taxon>
    </lineage>
</organism>